<dbReference type="AlphaFoldDB" id="A0A074ZFM8"/>
<dbReference type="RefSeq" id="XP_009174228.1">
    <property type="nucleotide sequence ID" value="XM_009175964.1"/>
</dbReference>
<organism evidence="1 2">
    <name type="scientific">Opisthorchis viverrini</name>
    <name type="common">Southeast Asian liver fluke</name>
    <dbReference type="NCBI Taxonomy" id="6198"/>
    <lineage>
        <taxon>Eukaryota</taxon>
        <taxon>Metazoa</taxon>
        <taxon>Spiralia</taxon>
        <taxon>Lophotrochozoa</taxon>
        <taxon>Platyhelminthes</taxon>
        <taxon>Trematoda</taxon>
        <taxon>Digenea</taxon>
        <taxon>Opisthorchiida</taxon>
        <taxon>Opisthorchiata</taxon>
        <taxon>Opisthorchiidae</taxon>
        <taxon>Opisthorchis</taxon>
    </lineage>
</organism>
<evidence type="ECO:0000313" key="2">
    <source>
        <dbReference type="Proteomes" id="UP000054324"/>
    </source>
</evidence>
<dbReference type="GeneID" id="20323958"/>
<proteinExistence type="predicted"/>
<dbReference type="Proteomes" id="UP000054324">
    <property type="component" value="Unassembled WGS sequence"/>
</dbReference>
<name>A0A074ZFM8_OPIVI</name>
<protein>
    <submittedName>
        <fullName evidence="1">Uncharacterized protein</fullName>
    </submittedName>
</protein>
<dbReference type="KEGG" id="ovi:T265_09790"/>
<gene>
    <name evidence="1" type="ORF">T265_09790</name>
</gene>
<keyword evidence="2" id="KW-1185">Reference proteome</keyword>
<reference evidence="1 2" key="1">
    <citation type="submission" date="2013-11" db="EMBL/GenBank/DDBJ databases">
        <title>Opisthorchis viverrini - life in the bile duct.</title>
        <authorList>
            <person name="Young N.D."/>
            <person name="Nagarajan N."/>
            <person name="Lin S.J."/>
            <person name="Korhonen P.K."/>
            <person name="Jex A.R."/>
            <person name="Hall R.S."/>
            <person name="Safavi-Hemami H."/>
            <person name="Kaewkong W."/>
            <person name="Bertrand D."/>
            <person name="Gao S."/>
            <person name="Seet Q."/>
            <person name="Wongkham S."/>
            <person name="Teh B.T."/>
            <person name="Wongkham C."/>
            <person name="Intapan P.M."/>
            <person name="Maleewong W."/>
            <person name="Yang X."/>
            <person name="Hu M."/>
            <person name="Wang Z."/>
            <person name="Hofmann A."/>
            <person name="Sternberg P.W."/>
            <person name="Tan P."/>
            <person name="Wang J."/>
            <person name="Gasser R.B."/>
        </authorList>
    </citation>
    <scope>NUCLEOTIDE SEQUENCE [LARGE SCALE GENOMIC DNA]</scope>
</reference>
<dbReference type="OrthoDB" id="329563at2759"/>
<evidence type="ECO:0000313" key="1">
    <source>
        <dbReference type="EMBL" id="KER22040.1"/>
    </source>
</evidence>
<dbReference type="EMBL" id="KL596924">
    <property type="protein sequence ID" value="KER22040.1"/>
    <property type="molecule type" value="Genomic_DNA"/>
</dbReference>
<accession>A0A074ZFM8</accession>
<sequence>MRSGCLFPTNYPANRLSFTTMRNTQKPQVIRFRTPVEFFAPYPLAFSSSTLPVPSCHATRSLHEGWDTARLTKPRQGKSRGGGQIRTTNLPVMVQSQEQSLASFSSVSSCHATWRKHKGWSIARSSRGRGRIRTKDLPVSLGNPAIFQPSCLLRVAWQLRTERVVKLNDEHCQLKVFSINFRTLQPIWNRIILW</sequence>
<dbReference type="CTD" id="20323958"/>